<feature type="transmembrane region" description="Helical" evidence="10">
    <location>
        <begin position="599"/>
        <end position="622"/>
    </location>
</feature>
<gene>
    <name evidence="11" type="ORF">N7456_004671</name>
</gene>
<reference evidence="11" key="1">
    <citation type="submission" date="2022-11" db="EMBL/GenBank/DDBJ databases">
        <authorList>
            <person name="Petersen C."/>
        </authorList>
    </citation>
    <scope>NUCLEOTIDE SEQUENCE</scope>
    <source>
        <strain evidence="11">IBT 30069</strain>
    </source>
</reference>
<keyword evidence="6 10" id="KW-0184">Conjugation</keyword>
<evidence type="ECO:0000256" key="4">
    <source>
        <dbReference type="ARBA" id="ARBA00022475"/>
    </source>
</evidence>
<dbReference type="GO" id="GO:0005886">
    <property type="term" value="C:plasma membrane"/>
    <property type="evidence" value="ECO:0007669"/>
    <property type="project" value="UniProtKB-SubCell"/>
</dbReference>
<keyword evidence="4 10" id="KW-1003">Cell membrane</keyword>
<feature type="transmembrane region" description="Helical" evidence="10">
    <location>
        <begin position="53"/>
        <end position="71"/>
    </location>
</feature>
<keyword evidence="12" id="KW-1185">Reference proteome</keyword>
<evidence type="ECO:0000256" key="5">
    <source>
        <dbReference type="ARBA" id="ARBA00022692"/>
    </source>
</evidence>
<keyword evidence="7 10" id="KW-1133">Transmembrane helix</keyword>
<proteinExistence type="inferred from homology"/>
<dbReference type="EMBL" id="JAPQKH010000003">
    <property type="protein sequence ID" value="KAJ5107996.1"/>
    <property type="molecule type" value="Genomic_DNA"/>
</dbReference>
<evidence type="ECO:0000256" key="3">
    <source>
        <dbReference type="ARBA" id="ARBA00010780"/>
    </source>
</evidence>
<evidence type="ECO:0000256" key="10">
    <source>
        <dbReference type="RuleBase" id="RU366035"/>
    </source>
</evidence>
<keyword evidence="9" id="KW-0325">Glycoprotein</keyword>
<evidence type="ECO:0000256" key="6">
    <source>
        <dbReference type="ARBA" id="ARBA00022971"/>
    </source>
</evidence>
<dbReference type="PANTHER" id="PTHR31030:SF1">
    <property type="entry name" value="PLASMA MEMBRANE FUSION PROTEIN PRM1"/>
    <property type="match status" value="1"/>
</dbReference>
<comment type="subcellular location">
    <subcellularLocation>
        <location evidence="2 10">Cell membrane</location>
        <topology evidence="2 10">Multi-pass membrane protein</topology>
    </subcellularLocation>
</comment>
<dbReference type="GO" id="GO:0032220">
    <property type="term" value="P:plasma membrane fusion involved in cytogamy"/>
    <property type="evidence" value="ECO:0007669"/>
    <property type="project" value="TreeGrafter"/>
</dbReference>
<keyword evidence="8 10" id="KW-0472">Membrane</keyword>
<dbReference type="Proteomes" id="UP001149165">
    <property type="component" value="Unassembled WGS sequence"/>
</dbReference>
<evidence type="ECO:0000256" key="1">
    <source>
        <dbReference type="ARBA" id="ARBA00002512"/>
    </source>
</evidence>
<name>A0A9W9FWV4_9EURO</name>
<feature type="transmembrane region" description="Helical" evidence="10">
    <location>
        <begin position="387"/>
        <end position="420"/>
    </location>
</feature>
<accession>A0A9W9FWV4</accession>
<keyword evidence="5 10" id="KW-0812">Transmembrane</keyword>
<protein>
    <recommendedName>
        <fullName evidence="10">Plasma membrane fusion protein PRM1</fullName>
    </recommendedName>
</protein>
<dbReference type="GO" id="GO:0043332">
    <property type="term" value="C:mating projection tip"/>
    <property type="evidence" value="ECO:0007669"/>
    <property type="project" value="UniProtKB-UniRule"/>
</dbReference>
<evidence type="ECO:0000256" key="9">
    <source>
        <dbReference type="ARBA" id="ARBA00023180"/>
    </source>
</evidence>
<comment type="similarity">
    <text evidence="3 10">Belongs to the PRM1 family.</text>
</comment>
<evidence type="ECO:0000256" key="7">
    <source>
        <dbReference type="ARBA" id="ARBA00022989"/>
    </source>
</evidence>
<comment type="caution">
    <text evidence="10">Lacks conserved residue(s) required for the propagation of feature annotation.</text>
</comment>
<reference evidence="11" key="2">
    <citation type="journal article" date="2023" name="IMA Fungus">
        <title>Comparative genomic study of the Penicillium genus elucidates a diverse pangenome and 15 lateral gene transfer events.</title>
        <authorList>
            <person name="Petersen C."/>
            <person name="Sorensen T."/>
            <person name="Nielsen M.R."/>
            <person name="Sondergaard T.E."/>
            <person name="Sorensen J.L."/>
            <person name="Fitzpatrick D.A."/>
            <person name="Frisvad J.C."/>
            <person name="Nielsen K.L."/>
        </authorList>
    </citation>
    <scope>NUCLEOTIDE SEQUENCE</scope>
    <source>
        <strain evidence="11">IBT 30069</strain>
    </source>
</reference>
<evidence type="ECO:0000256" key="2">
    <source>
        <dbReference type="ARBA" id="ARBA00004651"/>
    </source>
</evidence>
<evidence type="ECO:0000313" key="11">
    <source>
        <dbReference type="EMBL" id="KAJ5107996.1"/>
    </source>
</evidence>
<dbReference type="AlphaFoldDB" id="A0A9W9FWV4"/>
<dbReference type="InterPro" id="IPR026777">
    <property type="entry name" value="PRM1"/>
</dbReference>
<sequence length="736" mass="80238">MLFSRSKTSIFPLLPPYGAHNPQDGRIIPLHPDGLTPYLGLRARLSQVWINRWTILILLILVRVLLAIGSIRSDMASAKREALSACTSVESMGSAMASMPHYLAYGVNEMVADGVTDAVSGLKTMLDFSLTAAEEIIIFILKMMYQTYACLITMAVHGVADVATELVESALDFVNSTIHSATSDIASIISGATGELNKLAEKVNNLGFDIPTINVTSALDELEDWSIPSSIDDKINTLNNSIPSFTTVETFTENVISAPFEEVKKLLNGSLGDYKFDSSTLTVPGKKQLTFCNDNDGINSFFDTVTDIAITARKIFIVVLVIAAVLACVPSAWQEIRGWRHMKERSQLVRREAHDPMDVVYIVSRPHTAAVGIKAASRFSNSRRQILVRWAVAYATSMPALFVLALGIASLLACLCQWIILHEISKQVPSLSAEVGEYADKVVSALQNSSAEWADAANAHITDLDSDINNNMLGWVNTTTTAANDTLNAFVDKVQGVLNETFYGTLLYEPIEELYNCIIGLKVLGIEKGLTWVHDNAHVNFPLFPDDVFSKGANESIANSSSDPSDSFLSDAGDETANKITEVVNAVIRALEAALRIEAIIATAIFLLWVLIALMGIARAMFFWWGRDRTRGDGGGHALDPVPNYPPPQPDSRGFIDVPLTAMPKGVSSTPDVPQYEATAPRAVVVQNDPFHDAHGYNIDEKHGFAGQRTALQVHSTPTVRQSNHVEYDVKGVKEV</sequence>
<dbReference type="OrthoDB" id="5356111at2759"/>
<comment type="caution">
    <text evidence="11">The sequence shown here is derived from an EMBL/GenBank/DDBJ whole genome shotgun (WGS) entry which is preliminary data.</text>
</comment>
<organism evidence="11 12">
    <name type="scientific">Penicillium angulare</name>
    <dbReference type="NCBI Taxonomy" id="116970"/>
    <lineage>
        <taxon>Eukaryota</taxon>
        <taxon>Fungi</taxon>
        <taxon>Dikarya</taxon>
        <taxon>Ascomycota</taxon>
        <taxon>Pezizomycotina</taxon>
        <taxon>Eurotiomycetes</taxon>
        <taxon>Eurotiomycetidae</taxon>
        <taxon>Eurotiales</taxon>
        <taxon>Aspergillaceae</taxon>
        <taxon>Penicillium</taxon>
    </lineage>
</organism>
<comment type="function">
    <text evidence="1 10">Involved in cell fusion during mating by stabilizing the plasma membrane fusion event.</text>
</comment>
<feature type="transmembrane region" description="Helical" evidence="10">
    <location>
        <begin position="315"/>
        <end position="333"/>
    </location>
</feature>
<evidence type="ECO:0000256" key="8">
    <source>
        <dbReference type="ARBA" id="ARBA00023136"/>
    </source>
</evidence>
<dbReference type="PANTHER" id="PTHR31030">
    <property type="entry name" value="PLASMA MEMBRANE FUSION PROTEIN PRM1"/>
    <property type="match status" value="1"/>
</dbReference>
<evidence type="ECO:0000313" key="12">
    <source>
        <dbReference type="Proteomes" id="UP001149165"/>
    </source>
</evidence>